<evidence type="ECO:0000313" key="3">
    <source>
        <dbReference type="EMBL" id="KAK1332202.1"/>
    </source>
</evidence>
<name>A0AA40HJX2_CNENI</name>
<accession>A0AA40HJX2</accession>
<dbReference type="PANTHER" id="PTHR33166">
    <property type="entry name" value="GAG_P30 DOMAIN-CONTAINING PROTEIN"/>
    <property type="match status" value="1"/>
</dbReference>
<reference evidence="3" key="1">
    <citation type="submission" date="2023-06" db="EMBL/GenBank/DDBJ databases">
        <title>Reference genome for the Northern bat (Eptesicus nilssonii), a most northern bat species.</title>
        <authorList>
            <person name="Laine V.N."/>
            <person name="Pulliainen A.T."/>
            <person name="Lilley T.M."/>
        </authorList>
    </citation>
    <scope>NUCLEOTIDE SEQUENCE</scope>
    <source>
        <strain evidence="3">BLF_Eptnil</strain>
        <tissue evidence="3">Kidney</tissue>
    </source>
</reference>
<dbReference type="GO" id="GO:0008270">
    <property type="term" value="F:zinc ion binding"/>
    <property type="evidence" value="ECO:0007669"/>
    <property type="project" value="InterPro"/>
</dbReference>
<evidence type="ECO:0000256" key="1">
    <source>
        <dbReference type="SAM" id="MobiDB-lite"/>
    </source>
</evidence>
<gene>
    <name evidence="3" type="ORF">QTO34_006874</name>
</gene>
<dbReference type="InterPro" id="IPR050462">
    <property type="entry name" value="Retroviral_Gag-Pol_poly"/>
</dbReference>
<dbReference type="GO" id="GO:0019068">
    <property type="term" value="P:virion assembly"/>
    <property type="evidence" value="ECO:0007669"/>
    <property type="project" value="InterPro"/>
</dbReference>
<dbReference type="SUPFAM" id="SSF57756">
    <property type="entry name" value="Retrovirus zinc finger-like domains"/>
    <property type="match status" value="1"/>
</dbReference>
<proteinExistence type="predicted"/>
<dbReference type="EMBL" id="JAULJE010000018">
    <property type="protein sequence ID" value="KAK1332202.1"/>
    <property type="molecule type" value="Genomic_DNA"/>
</dbReference>
<protein>
    <recommendedName>
        <fullName evidence="2">Core shell protein Gag P30 domain-containing protein</fullName>
    </recommendedName>
</protein>
<dbReference type="InterPro" id="IPR003036">
    <property type="entry name" value="Gag_P30"/>
</dbReference>
<dbReference type="InterPro" id="IPR036875">
    <property type="entry name" value="Znf_CCHC_sf"/>
</dbReference>
<feature type="region of interest" description="Disordered" evidence="1">
    <location>
        <begin position="1"/>
        <end position="21"/>
    </location>
</feature>
<dbReference type="AlphaFoldDB" id="A0AA40HJX2"/>
<dbReference type="Pfam" id="PF02093">
    <property type="entry name" value="Gag_p30"/>
    <property type="match status" value="1"/>
</dbReference>
<organism evidence="3 4">
    <name type="scientific">Cnephaeus nilssonii</name>
    <name type="common">Northern bat</name>
    <name type="synonym">Eptesicus nilssonii</name>
    <dbReference type="NCBI Taxonomy" id="3371016"/>
    <lineage>
        <taxon>Eukaryota</taxon>
        <taxon>Metazoa</taxon>
        <taxon>Chordata</taxon>
        <taxon>Craniata</taxon>
        <taxon>Vertebrata</taxon>
        <taxon>Euteleostomi</taxon>
        <taxon>Mammalia</taxon>
        <taxon>Eutheria</taxon>
        <taxon>Laurasiatheria</taxon>
        <taxon>Chiroptera</taxon>
        <taxon>Yangochiroptera</taxon>
        <taxon>Vespertilionidae</taxon>
        <taxon>Cnephaeus</taxon>
    </lineage>
</organism>
<feature type="domain" description="Core shell protein Gag P30" evidence="2">
    <location>
        <begin position="2"/>
        <end position="90"/>
    </location>
</feature>
<dbReference type="Gene3D" id="4.10.60.10">
    <property type="entry name" value="Zinc finger, CCHC-type"/>
    <property type="match status" value="1"/>
</dbReference>
<dbReference type="Proteomes" id="UP001177744">
    <property type="component" value="Unassembled WGS sequence"/>
</dbReference>
<evidence type="ECO:0000259" key="2">
    <source>
        <dbReference type="Pfam" id="PF02093"/>
    </source>
</evidence>
<comment type="caution">
    <text evidence="3">The sequence shown here is derived from an EMBL/GenBank/DDBJ whole genome shotgun (WGS) entry which is preliminary data.</text>
</comment>
<evidence type="ECO:0000313" key="4">
    <source>
        <dbReference type="Proteomes" id="UP001177744"/>
    </source>
</evidence>
<dbReference type="GO" id="GO:0003676">
    <property type="term" value="F:nucleic acid binding"/>
    <property type="evidence" value="ECO:0007669"/>
    <property type="project" value="InterPro"/>
</dbReference>
<sequence>MAARKPTHLAKVGTVQQERDESPAAFLERIMEPFRTYTPMDPEAPNNRAAVVMAFVNQSATDIRRKLQKVYRLGEKSLKDLLEVAEKVYNNREPPEERQTGVVAAASSKQTRDLAKILLATTADSPEEWNRRLCGLACSQEDGKGTAPGGRRKLQKDQCAYCREMGHGKQECPKRASKKGGEVDRVKVLELDELSD</sequence>
<keyword evidence="4" id="KW-1185">Reference proteome</keyword>